<dbReference type="RefSeq" id="WP_168510810.1">
    <property type="nucleotide sequence ID" value="NZ_JAAXLS010000001.1"/>
</dbReference>
<dbReference type="InterPro" id="IPR005107">
    <property type="entry name" value="CO_DH_flav_C"/>
</dbReference>
<proteinExistence type="predicted"/>
<dbReference type="InterPro" id="IPR016208">
    <property type="entry name" value="Ald_Oxase/xanthine_DH-like"/>
</dbReference>
<dbReference type="InterPro" id="IPR036318">
    <property type="entry name" value="FAD-bd_PCMH-like_sf"/>
</dbReference>
<dbReference type="Pfam" id="PF02738">
    <property type="entry name" value="MoCoBD_1"/>
    <property type="match status" value="1"/>
</dbReference>
<dbReference type="InterPro" id="IPR036856">
    <property type="entry name" value="Ald_Oxase/Xan_DH_a/b_sf"/>
</dbReference>
<dbReference type="InterPro" id="IPR016166">
    <property type="entry name" value="FAD-bd_PCMH"/>
</dbReference>
<evidence type="ECO:0000259" key="1">
    <source>
        <dbReference type="PROSITE" id="PS51387"/>
    </source>
</evidence>
<organism evidence="2 3">
    <name type="scientific">Amycolatopsis acididurans</name>
    <dbReference type="NCBI Taxonomy" id="2724524"/>
    <lineage>
        <taxon>Bacteria</taxon>
        <taxon>Bacillati</taxon>
        <taxon>Actinomycetota</taxon>
        <taxon>Actinomycetes</taxon>
        <taxon>Pseudonocardiales</taxon>
        <taxon>Pseudonocardiaceae</taxon>
        <taxon>Amycolatopsis</taxon>
    </lineage>
</organism>
<dbReference type="InterPro" id="IPR008274">
    <property type="entry name" value="AldOxase/xan_DH_MoCoBD1"/>
</dbReference>
<name>A0ABX1IW45_9PSEU</name>
<dbReference type="Gene3D" id="3.30.390.50">
    <property type="entry name" value="CO dehydrogenase flavoprotein, C-terminal domain"/>
    <property type="match status" value="1"/>
</dbReference>
<reference evidence="2 3" key="1">
    <citation type="submission" date="2020-04" db="EMBL/GenBank/DDBJ databases">
        <title>Novel species.</title>
        <authorList>
            <person name="Teo W.F.A."/>
            <person name="Lipun K."/>
            <person name="Srisuk N."/>
            <person name="Duangmal K."/>
        </authorList>
    </citation>
    <scope>NUCLEOTIDE SEQUENCE [LARGE SCALE GENOMIC DNA]</scope>
    <source>
        <strain evidence="2 3">K13G38</strain>
    </source>
</reference>
<dbReference type="Gene3D" id="3.30.465.10">
    <property type="match status" value="2"/>
</dbReference>
<dbReference type="SUPFAM" id="SSF56176">
    <property type="entry name" value="FAD-binding/transporter-associated domain-like"/>
    <property type="match status" value="1"/>
</dbReference>
<dbReference type="Gene3D" id="3.30.365.10">
    <property type="entry name" value="Aldehyde oxidase/xanthine dehydrogenase, molybdopterin binding domain"/>
    <property type="match status" value="4"/>
</dbReference>
<dbReference type="PANTHER" id="PTHR11908">
    <property type="entry name" value="XANTHINE DEHYDROGENASE"/>
    <property type="match status" value="1"/>
</dbReference>
<dbReference type="Pfam" id="PF20256">
    <property type="entry name" value="MoCoBD_2"/>
    <property type="match status" value="1"/>
</dbReference>
<dbReference type="SUPFAM" id="SSF56003">
    <property type="entry name" value="Molybdenum cofactor-binding domain"/>
    <property type="match status" value="1"/>
</dbReference>
<dbReference type="SUPFAM" id="SSF55447">
    <property type="entry name" value="CO dehydrogenase flavoprotein C-terminal domain-like"/>
    <property type="match status" value="1"/>
</dbReference>
<dbReference type="InterPro" id="IPR002346">
    <property type="entry name" value="Mopterin_DH_FAD-bd"/>
</dbReference>
<gene>
    <name evidence="2" type="ORF">HFP15_02295</name>
</gene>
<sequence length="1142" mass="121417">MSVGRRTRPIDWEPRSLGLVRYTADLPGEHLHGVILRSPHPYAELRALDTGAAEAMPGVHAVITAADFAPGIRYLHRGGPLSDRPPLADGVVRHAGQEVAAVAAETPDEALAAIRAIKVRYRPLRAPLTVSESRRAGARELHRRTSGERNVSMLLRTSWGDPGRGRSAAAHAVEGRFVYPSVSHACMEPNTTLAAWHEDAGLMELWTSTQAPWFIVKEVSHLLGLRHDQVVCREVGVGGGFGSKSKASEHEVLAAALARKAGRPVLVALSREEEFGSNKPRHRFETWLRSSADSDGVLRALEADIAVDNGSYNHMGTSVMRVGVITLGSMYRPDGVDFTARLVDTATQPGGQFRGYGTPQVSLAMESQMDELAERLGVDPIELRMRNLALPDTTALCGYEVGSNRLGDCLVAVREGLDWDRARTARPAGDVARGWGVAAGTHGSGAYAYEHANRSDAALDLFADGHVRVRHGSGDAGTGQNTILAQIAAHELGVEDADVEVLSMDSEKTPFELGAWSSRGTHMTGSSVGKAARELADRLRALAAEKLGVAAGQVTLAGGQAVSGDDAIDLGDLVAFADEAVDGVLGHETSYVLEGTEPLSPDKDTANLSPSYAFAAHGAVVDVDRRTGTVRVADYVAAHDVGTAINPTAVEGQIIGGAAMGLGAALGEELIREGGRVVNNTYLHYAVPRNADLPSIRAVIVNGHDEAGPYGAKSVGEMSIIPPGAAVANAVYDAIGVRIRELPITPDKVLTALAERDGRVRRHRLWRRPGRWWIAAIRRAYPLGLHWLLDRFGTRLGAAYRARRRPPAPDPDVRVPETVPEATRLLAAPGTAVLAGATDLPVERKRQARPARTLVAVSEVPGLRGIERMAGGLRIGAATTLSELAAHPGVPAVIASAVETIASPPIRNAATVGGNLVQDKRCWFFRNGFDCYKRNGATSPCYAVLGDHRFQHAVVDGHRCQAVTPSDLATVLLACDATVELPGRSVPIAQFYTGPGETVLRPGDLITAITIPPRESGVARARVEGSVRASSASAGNRTGAFRKLALYTGDFATASAAITADIGDDGRWRDIRLVLGAVAPTPWRLTEAEQALNGTVVTPTRARAAVDEVLDRHAHPLPGNAWKLDAAAGLVEQAVEQLNQQR</sequence>
<dbReference type="SUPFAM" id="SSF54665">
    <property type="entry name" value="CO dehydrogenase molybdoprotein N-domain-like"/>
    <property type="match status" value="1"/>
</dbReference>
<accession>A0ABX1IW45</accession>
<keyword evidence="3" id="KW-1185">Reference proteome</keyword>
<evidence type="ECO:0000313" key="2">
    <source>
        <dbReference type="EMBL" id="NKQ51708.1"/>
    </source>
</evidence>
<dbReference type="Proteomes" id="UP000715441">
    <property type="component" value="Unassembled WGS sequence"/>
</dbReference>
<dbReference type="Pfam" id="PF00941">
    <property type="entry name" value="FAD_binding_5"/>
    <property type="match status" value="1"/>
</dbReference>
<dbReference type="InterPro" id="IPR036683">
    <property type="entry name" value="CO_DH_flav_C_dom_sf"/>
</dbReference>
<dbReference type="InterPro" id="IPR016169">
    <property type="entry name" value="FAD-bd_PCMH_sub2"/>
</dbReference>
<dbReference type="Pfam" id="PF01315">
    <property type="entry name" value="Ald_Xan_dh_C"/>
    <property type="match status" value="1"/>
</dbReference>
<feature type="domain" description="FAD-binding PCMH-type" evidence="1">
    <location>
        <begin position="805"/>
        <end position="1016"/>
    </location>
</feature>
<evidence type="ECO:0000313" key="3">
    <source>
        <dbReference type="Proteomes" id="UP000715441"/>
    </source>
</evidence>
<dbReference type="PANTHER" id="PTHR11908:SF157">
    <property type="entry name" value="XANTHINE DEHYDROGENASE SUBUNIT D-RELATED"/>
    <property type="match status" value="1"/>
</dbReference>
<comment type="caution">
    <text evidence="2">The sequence shown here is derived from an EMBL/GenBank/DDBJ whole genome shotgun (WGS) entry which is preliminary data.</text>
</comment>
<dbReference type="InterPro" id="IPR046867">
    <property type="entry name" value="AldOxase/xan_DH_MoCoBD2"/>
</dbReference>
<dbReference type="PROSITE" id="PS51387">
    <property type="entry name" value="FAD_PCMH"/>
    <property type="match status" value="1"/>
</dbReference>
<dbReference type="SMART" id="SM01008">
    <property type="entry name" value="Ald_Xan_dh_C"/>
    <property type="match status" value="1"/>
</dbReference>
<dbReference type="InterPro" id="IPR037165">
    <property type="entry name" value="AldOxase/xan_DH_Mopterin-bd_sf"/>
</dbReference>
<dbReference type="EMBL" id="JAAXLS010000001">
    <property type="protein sequence ID" value="NKQ51708.1"/>
    <property type="molecule type" value="Genomic_DNA"/>
</dbReference>
<dbReference type="Pfam" id="PF03450">
    <property type="entry name" value="CO_deh_flav_C"/>
    <property type="match status" value="1"/>
</dbReference>
<dbReference type="SMART" id="SM01092">
    <property type="entry name" value="CO_deh_flav_C"/>
    <property type="match status" value="1"/>
</dbReference>
<protein>
    <submittedName>
        <fullName evidence="2">Molybdopterin-dependent oxidoreductase</fullName>
    </submittedName>
</protein>
<dbReference type="InterPro" id="IPR000674">
    <property type="entry name" value="Ald_Oxase/Xan_DH_a/b"/>
</dbReference>
<dbReference type="Gene3D" id="3.90.1170.50">
    <property type="entry name" value="Aldehyde oxidase/xanthine dehydrogenase, a/b hammerhead"/>
    <property type="match status" value="1"/>
</dbReference>